<evidence type="ECO:0000313" key="2">
    <source>
        <dbReference type="Proteomes" id="UP000186456"/>
    </source>
</evidence>
<dbReference type="SUPFAM" id="SSF52980">
    <property type="entry name" value="Restriction endonuclease-like"/>
    <property type="match status" value="1"/>
</dbReference>
<gene>
    <name evidence="1" type="ORF">SAMN04487788_2087</name>
</gene>
<protein>
    <recommendedName>
        <fullName evidence="3">DUF559 domain-containing protein</fullName>
    </recommendedName>
</protein>
<dbReference type="EMBL" id="FNJN01000004">
    <property type="protein sequence ID" value="SDP10042.1"/>
    <property type="molecule type" value="Genomic_DNA"/>
</dbReference>
<name>A0A1H0PY43_MICTS</name>
<evidence type="ECO:0008006" key="3">
    <source>
        <dbReference type="Google" id="ProtNLM"/>
    </source>
</evidence>
<accession>A0A1H0PY43</accession>
<dbReference type="InterPro" id="IPR011335">
    <property type="entry name" value="Restrct_endonuc-II-like"/>
</dbReference>
<dbReference type="Proteomes" id="UP000186456">
    <property type="component" value="Unassembled WGS sequence"/>
</dbReference>
<sequence length="284" mass="31950">MAEGRRAGLSTTTLRSAAWRAPHRGTRVAPEHDDRARLAALLRACPDAAFFCGATAALLHGLPLPLRIAESARRMPVIGVPHDHVRIRRSGVIGRRLIVEVNDVVEVDGIRCTSLLRTWAELAETLPVPHLTAVSDFLIAHRMTLATRGQLEQTHRRFLGGRGSKARPLAIDLANEKSESPRESELRVLLVMAGLPEPECNVEIYDGPRFVARVDLLYRDKRTVLEYHGDHHRDPQQWSRDQRRRAELESLGYRYTSVTARDFDDPSALLARVRRFLARPANHA</sequence>
<evidence type="ECO:0000313" key="1">
    <source>
        <dbReference type="EMBL" id="SDP10042.1"/>
    </source>
</evidence>
<dbReference type="AlphaFoldDB" id="A0A1H0PY43"/>
<dbReference type="Gene3D" id="3.40.960.10">
    <property type="entry name" value="VSR Endonuclease"/>
    <property type="match status" value="1"/>
</dbReference>
<organism evidence="1 2">
    <name type="scientific">Microbacterium testaceum (strain StLB037)</name>
    <dbReference type="NCBI Taxonomy" id="979556"/>
    <lineage>
        <taxon>Bacteria</taxon>
        <taxon>Bacillati</taxon>
        <taxon>Actinomycetota</taxon>
        <taxon>Actinomycetes</taxon>
        <taxon>Micrococcales</taxon>
        <taxon>Microbacteriaceae</taxon>
        <taxon>Microbacterium</taxon>
    </lineage>
</organism>
<proteinExistence type="predicted"/>
<reference evidence="1 2" key="1">
    <citation type="submission" date="2016-10" db="EMBL/GenBank/DDBJ databases">
        <authorList>
            <person name="de Groot N.N."/>
        </authorList>
    </citation>
    <scope>NUCLEOTIDE SEQUENCE [LARGE SCALE GENOMIC DNA]</scope>
    <source>
        <strain evidence="1 2">StLB037</strain>
    </source>
</reference>